<gene>
    <name evidence="5" type="ORF">JKF63_06543</name>
</gene>
<evidence type="ECO:0000259" key="4">
    <source>
        <dbReference type="PROSITE" id="PS50102"/>
    </source>
</evidence>
<feature type="compositionally biased region" description="Low complexity" evidence="3">
    <location>
        <begin position="382"/>
        <end position="402"/>
    </location>
</feature>
<organism evidence="5 6">
    <name type="scientific">Porcisia hertigi</name>
    <dbReference type="NCBI Taxonomy" id="2761500"/>
    <lineage>
        <taxon>Eukaryota</taxon>
        <taxon>Discoba</taxon>
        <taxon>Euglenozoa</taxon>
        <taxon>Kinetoplastea</taxon>
        <taxon>Metakinetoplastina</taxon>
        <taxon>Trypanosomatida</taxon>
        <taxon>Trypanosomatidae</taxon>
        <taxon>Leishmaniinae</taxon>
        <taxon>Porcisia</taxon>
    </lineage>
</organism>
<feature type="compositionally biased region" description="Low complexity" evidence="3">
    <location>
        <begin position="294"/>
        <end position="303"/>
    </location>
</feature>
<evidence type="ECO:0000313" key="6">
    <source>
        <dbReference type="Proteomes" id="UP000674318"/>
    </source>
</evidence>
<feature type="region of interest" description="Disordered" evidence="3">
    <location>
        <begin position="289"/>
        <end position="312"/>
    </location>
</feature>
<feature type="domain" description="RRM" evidence="4">
    <location>
        <begin position="186"/>
        <end position="266"/>
    </location>
</feature>
<sequence length="444" mass="46749">MECAATPNQNIYSSISANNGNISTYGNTASSYLSSNSPSTVMYGGGSSSNGGAPSPHSVATMYASPAHASSNQAVRQQQQAQAQGAAHQNMSQSQTSTSLNAYGGGAASGSSSGFFYSAPSTQAAGAQPMYAANPSAAAMFPLRGGSASMPPAHATPTQMLAPQANAAVAAAAAWTSAAANINAGSKLFVGQVPAVCTEDQLRPLFAQFGHLLEIKIMREPNGRSKGSAWVRYESEESAQRAIAALNERHVVPPQTNPLRVQFAASNTNRLPRASQSQPLSALSSIMPHPAATQQQQQQHQQQPSNYATSATYATPQGYTGATTAYMQSQYATSSNLMAVRTSPQQQTAVQSTPGKIEYLRSNQPGGVIYSTASPTTVDAMQQQQQRQQQQPSPQQQQQQQQLVYTAGGHMRAGVMYASDAFAMTNQMAAAPQQQHQQHHQWCG</sequence>
<dbReference type="PANTHER" id="PTHR48027">
    <property type="entry name" value="HETEROGENEOUS NUCLEAR RIBONUCLEOPROTEIN 87F-RELATED"/>
    <property type="match status" value="1"/>
</dbReference>
<evidence type="ECO:0000256" key="3">
    <source>
        <dbReference type="SAM" id="MobiDB-lite"/>
    </source>
</evidence>
<dbReference type="InterPro" id="IPR035979">
    <property type="entry name" value="RBD_domain_sf"/>
</dbReference>
<evidence type="ECO:0000256" key="1">
    <source>
        <dbReference type="ARBA" id="ARBA00022884"/>
    </source>
</evidence>
<dbReference type="InterPro" id="IPR000504">
    <property type="entry name" value="RRM_dom"/>
</dbReference>
<evidence type="ECO:0000256" key="2">
    <source>
        <dbReference type="PROSITE-ProRule" id="PRU00176"/>
    </source>
</evidence>
<dbReference type="OrthoDB" id="410044at2759"/>
<comment type="caution">
    <text evidence="5">The sequence shown here is derived from an EMBL/GenBank/DDBJ whole genome shotgun (WGS) entry which is preliminary data.</text>
</comment>
<keyword evidence="6" id="KW-1185">Reference proteome</keyword>
<dbReference type="KEGG" id="phet:94292569"/>
<feature type="compositionally biased region" description="Low complexity" evidence="3">
    <location>
        <begin position="73"/>
        <end position="89"/>
    </location>
</feature>
<dbReference type="Pfam" id="PF00076">
    <property type="entry name" value="RRM_1"/>
    <property type="match status" value="1"/>
</dbReference>
<keyword evidence="1 2" id="KW-0694">RNA-binding</keyword>
<accession>A0A836IDU4</accession>
<dbReference type="PROSITE" id="PS50102">
    <property type="entry name" value="RRM"/>
    <property type="match status" value="1"/>
</dbReference>
<dbReference type="RefSeq" id="XP_067757909.1">
    <property type="nucleotide sequence ID" value="XM_067902492.1"/>
</dbReference>
<protein>
    <recommendedName>
        <fullName evidence="4">RRM domain-containing protein</fullName>
    </recommendedName>
</protein>
<dbReference type="GeneID" id="94292569"/>
<dbReference type="SUPFAM" id="SSF54928">
    <property type="entry name" value="RNA-binding domain, RBD"/>
    <property type="match status" value="1"/>
</dbReference>
<reference evidence="5 6" key="1">
    <citation type="submission" date="2021-02" db="EMBL/GenBank/DDBJ databases">
        <title>Porcisia hertigi Genome sequencing and assembly.</title>
        <authorList>
            <person name="Almutairi H."/>
            <person name="Gatherer D."/>
        </authorList>
    </citation>
    <scope>NUCLEOTIDE SEQUENCE [LARGE SCALE GENOMIC DNA]</scope>
    <source>
        <strain evidence="5 6">C119</strain>
    </source>
</reference>
<dbReference type="Proteomes" id="UP000674318">
    <property type="component" value="Unassembled WGS sequence"/>
</dbReference>
<feature type="region of interest" description="Disordered" evidence="3">
    <location>
        <begin position="377"/>
        <end position="404"/>
    </location>
</feature>
<proteinExistence type="predicted"/>
<dbReference type="EMBL" id="JAFJZO010000018">
    <property type="protein sequence ID" value="KAG5507594.1"/>
    <property type="molecule type" value="Genomic_DNA"/>
</dbReference>
<evidence type="ECO:0000313" key="5">
    <source>
        <dbReference type="EMBL" id="KAG5507594.1"/>
    </source>
</evidence>
<dbReference type="GO" id="GO:0003723">
    <property type="term" value="F:RNA binding"/>
    <property type="evidence" value="ECO:0007669"/>
    <property type="project" value="UniProtKB-UniRule"/>
</dbReference>
<dbReference type="SMART" id="SM00360">
    <property type="entry name" value="RRM"/>
    <property type="match status" value="1"/>
</dbReference>
<name>A0A836IDU4_9TRYP</name>
<dbReference type="FunFam" id="3.30.70.330:FF:000955">
    <property type="entry name" value="RNA binding protein, putative"/>
    <property type="match status" value="1"/>
</dbReference>
<dbReference type="Gene3D" id="3.30.70.330">
    <property type="match status" value="1"/>
</dbReference>
<dbReference type="AlphaFoldDB" id="A0A836IDU4"/>
<dbReference type="InterPro" id="IPR012677">
    <property type="entry name" value="Nucleotide-bd_a/b_plait_sf"/>
</dbReference>
<feature type="region of interest" description="Disordered" evidence="3">
    <location>
        <begin position="67"/>
        <end position="98"/>
    </location>
</feature>
<dbReference type="InterPro" id="IPR052462">
    <property type="entry name" value="SLIRP/GR-RBP-like"/>
</dbReference>